<sequence>MMPRRPGHIKGLPRSALRPVGCPKLLSDATFETLAGKHVPLRMPPRHLPSIKRSAPVGTLGIVTGTVALFQSIGEMNPRPLPPEVPRGCATLASAALLLDLHHDFPST</sequence>
<comment type="caution">
    <text evidence="1">The sequence shown here is derived from an EMBL/GenBank/DDBJ whole genome shotgun (WGS) entry which is preliminary data.</text>
</comment>
<reference evidence="1" key="1">
    <citation type="submission" date="2023-01" db="EMBL/GenBank/DDBJ databases">
        <title>Colletotrichum chrysophilum M932 genome sequence.</title>
        <authorList>
            <person name="Baroncelli R."/>
        </authorList>
    </citation>
    <scope>NUCLEOTIDE SEQUENCE</scope>
    <source>
        <strain evidence="1">M932</strain>
    </source>
</reference>
<evidence type="ECO:0000313" key="2">
    <source>
        <dbReference type="Proteomes" id="UP001243330"/>
    </source>
</evidence>
<dbReference type="AlphaFoldDB" id="A0AAD9AAK7"/>
<dbReference type="EMBL" id="JAQOWY010000444">
    <property type="protein sequence ID" value="KAK1841969.1"/>
    <property type="molecule type" value="Genomic_DNA"/>
</dbReference>
<protein>
    <submittedName>
        <fullName evidence="1">Uncharacterized protein</fullName>
    </submittedName>
</protein>
<organism evidence="1 2">
    <name type="scientific">Colletotrichum chrysophilum</name>
    <dbReference type="NCBI Taxonomy" id="1836956"/>
    <lineage>
        <taxon>Eukaryota</taxon>
        <taxon>Fungi</taxon>
        <taxon>Dikarya</taxon>
        <taxon>Ascomycota</taxon>
        <taxon>Pezizomycotina</taxon>
        <taxon>Sordariomycetes</taxon>
        <taxon>Hypocreomycetidae</taxon>
        <taxon>Glomerellales</taxon>
        <taxon>Glomerellaceae</taxon>
        <taxon>Colletotrichum</taxon>
        <taxon>Colletotrichum gloeosporioides species complex</taxon>
    </lineage>
</organism>
<keyword evidence="2" id="KW-1185">Reference proteome</keyword>
<gene>
    <name evidence="1" type="ORF">CCHR01_15410</name>
</gene>
<accession>A0AAD9AAK7</accession>
<name>A0AAD9AAK7_9PEZI</name>
<dbReference type="Proteomes" id="UP001243330">
    <property type="component" value="Unassembled WGS sequence"/>
</dbReference>
<proteinExistence type="predicted"/>
<evidence type="ECO:0000313" key="1">
    <source>
        <dbReference type="EMBL" id="KAK1841969.1"/>
    </source>
</evidence>